<evidence type="ECO:0000313" key="3">
    <source>
        <dbReference type="EMBL" id="HIU46532.1"/>
    </source>
</evidence>
<evidence type="ECO:0000313" key="4">
    <source>
        <dbReference type="Proteomes" id="UP000824123"/>
    </source>
</evidence>
<feature type="region of interest" description="Disordered" evidence="1">
    <location>
        <begin position="32"/>
        <end position="77"/>
    </location>
</feature>
<proteinExistence type="predicted"/>
<reference evidence="3" key="2">
    <citation type="journal article" date="2021" name="PeerJ">
        <title>Extensive microbial diversity within the chicken gut microbiome revealed by metagenomics and culture.</title>
        <authorList>
            <person name="Gilroy R."/>
            <person name="Ravi A."/>
            <person name="Getino M."/>
            <person name="Pursley I."/>
            <person name="Horton D.L."/>
            <person name="Alikhan N.F."/>
            <person name="Baker D."/>
            <person name="Gharbi K."/>
            <person name="Hall N."/>
            <person name="Watson M."/>
            <person name="Adriaenssens E.M."/>
            <person name="Foster-Nyarko E."/>
            <person name="Jarju S."/>
            <person name="Secka A."/>
            <person name="Antonio M."/>
            <person name="Oren A."/>
            <person name="Chaudhuri R.R."/>
            <person name="La Ragione R."/>
            <person name="Hildebrand F."/>
            <person name="Pallen M.J."/>
        </authorList>
    </citation>
    <scope>NUCLEOTIDE SEQUENCE</scope>
    <source>
        <strain evidence="3">ChiSxjej2B14-8506</strain>
    </source>
</reference>
<feature type="signal peptide" evidence="2">
    <location>
        <begin position="1"/>
        <end position="22"/>
    </location>
</feature>
<feature type="chain" id="PRO_5039345969" evidence="2">
    <location>
        <begin position="23"/>
        <end position="294"/>
    </location>
</feature>
<evidence type="ECO:0000256" key="1">
    <source>
        <dbReference type="SAM" id="MobiDB-lite"/>
    </source>
</evidence>
<dbReference type="Proteomes" id="UP000824123">
    <property type="component" value="Unassembled WGS sequence"/>
</dbReference>
<feature type="compositionally biased region" description="Low complexity" evidence="1">
    <location>
        <begin position="38"/>
        <end position="69"/>
    </location>
</feature>
<organism evidence="3 4">
    <name type="scientific">Candidatus Fimadaptatus faecigallinarum</name>
    <dbReference type="NCBI Taxonomy" id="2840814"/>
    <lineage>
        <taxon>Bacteria</taxon>
        <taxon>Bacillati</taxon>
        <taxon>Bacillota</taxon>
        <taxon>Clostridia</taxon>
        <taxon>Eubacteriales</taxon>
        <taxon>Candidatus Fimadaptatus</taxon>
    </lineage>
</organism>
<gene>
    <name evidence="3" type="ORF">IAC59_04665</name>
</gene>
<reference evidence="3" key="1">
    <citation type="submission" date="2020-10" db="EMBL/GenBank/DDBJ databases">
        <authorList>
            <person name="Gilroy R."/>
        </authorList>
    </citation>
    <scope>NUCLEOTIDE SEQUENCE</scope>
    <source>
        <strain evidence="3">ChiSxjej2B14-8506</strain>
    </source>
</reference>
<accession>A0A9D1LRA3</accession>
<sequence length="294" mass="30812">MKRLLSLLLTAALLALALPVLADGDATDAQGSAEVVGDANSTSTDTDSPATDASTDADSAVTDSDASNAGAAITPTPLSEANADDATLVNAARDAVDRLYTLFSDPNYVNLYTSGSNISTMIAEAMDQDYSAPDSIVVLSMPLDTLDAVISMIFSAGDAPYDAQDAQMRRIMRLKMYNMLPSLLNSRAGAEWLAATSVMTLGDIQVLDGVSPRVAYVIFDYGAERPAAIVAAHIDEEGLTSLATTLCKLPDELRTPLLIGQIGQLLTGMTSNATQALDDVEGIMTCSIYALDEQ</sequence>
<dbReference type="EMBL" id="DVNK01000032">
    <property type="protein sequence ID" value="HIU46532.1"/>
    <property type="molecule type" value="Genomic_DNA"/>
</dbReference>
<dbReference type="AlphaFoldDB" id="A0A9D1LRA3"/>
<name>A0A9D1LRA3_9FIRM</name>
<comment type="caution">
    <text evidence="3">The sequence shown here is derived from an EMBL/GenBank/DDBJ whole genome shotgun (WGS) entry which is preliminary data.</text>
</comment>
<keyword evidence="2" id="KW-0732">Signal</keyword>
<evidence type="ECO:0000256" key="2">
    <source>
        <dbReference type="SAM" id="SignalP"/>
    </source>
</evidence>
<protein>
    <submittedName>
        <fullName evidence="3">Uncharacterized protein</fullName>
    </submittedName>
</protein>